<comment type="caution">
    <text evidence="3">The sequence shown here is derived from an EMBL/GenBank/DDBJ whole genome shotgun (WGS) entry which is preliminary data.</text>
</comment>
<dbReference type="AlphaFoldDB" id="A0A7Y9YCP1"/>
<dbReference type="InterPro" id="IPR014756">
    <property type="entry name" value="Ig_E-set"/>
</dbReference>
<reference evidence="3 4" key="1">
    <citation type="submission" date="2020-07" db="EMBL/GenBank/DDBJ databases">
        <title>Sequencing the genomes of 1000 actinobacteria strains.</title>
        <authorList>
            <person name="Klenk H.-P."/>
        </authorList>
    </citation>
    <scope>NUCLEOTIDE SEQUENCE [LARGE SCALE GENOMIC DNA]</scope>
    <source>
        <strain evidence="3 4">DSM 18248</strain>
    </source>
</reference>
<accession>A0A7Y9YCP1</accession>
<dbReference type="PANTHER" id="PTHR19372">
    <property type="entry name" value="SULFITE REDUCTASE"/>
    <property type="match status" value="1"/>
</dbReference>
<dbReference type="GO" id="GO:0008482">
    <property type="term" value="F:sulfite oxidase activity"/>
    <property type="evidence" value="ECO:0007669"/>
    <property type="project" value="TreeGrafter"/>
</dbReference>
<dbReference type="InterPro" id="IPR000572">
    <property type="entry name" value="OxRdtase_Mopterin-bd_dom"/>
</dbReference>
<dbReference type="Proteomes" id="UP000537326">
    <property type="component" value="Unassembled WGS sequence"/>
</dbReference>
<organism evidence="3 4">
    <name type="scientific">Nocardioides marinus</name>
    <dbReference type="NCBI Taxonomy" id="374514"/>
    <lineage>
        <taxon>Bacteria</taxon>
        <taxon>Bacillati</taxon>
        <taxon>Actinomycetota</taxon>
        <taxon>Actinomycetes</taxon>
        <taxon>Propionibacteriales</taxon>
        <taxon>Nocardioidaceae</taxon>
        <taxon>Nocardioides</taxon>
    </lineage>
</organism>
<protein>
    <submittedName>
        <fullName evidence="3">DMSO/TMAO reductase YedYZ molybdopterin-dependent catalytic subunit</fullName>
    </submittedName>
</protein>
<name>A0A7Y9YCP1_9ACTN</name>
<dbReference type="PANTHER" id="PTHR19372:SF7">
    <property type="entry name" value="SULFITE OXIDASE, MITOCHONDRIAL"/>
    <property type="match status" value="1"/>
</dbReference>
<dbReference type="InterPro" id="IPR036374">
    <property type="entry name" value="OxRdtase_Mopterin-bd_sf"/>
</dbReference>
<evidence type="ECO:0000313" key="3">
    <source>
        <dbReference type="EMBL" id="NYI08599.1"/>
    </source>
</evidence>
<keyword evidence="4" id="KW-1185">Reference proteome</keyword>
<dbReference type="EMBL" id="JACBZI010000001">
    <property type="protein sequence ID" value="NYI08599.1"/>
    <property type="molecule type" value="Genomic_DNA"/>
</dbReference>
<dbReference type="GO" id="GO:0006790">
    <property type="term" value="P:sulfur compound metabolic process"/>
    <property type="evidence" value="ECO:0007669"/>
    <property type="project" value="TreeGrafter"/>
</dbReference>
<gene>
    <name evidence="3" type="ORF">BKA05_000114</name>
</gene>
<dbReference type="Gene3D" id="2.60.40.650">
    <property type="match status" value="1"/>
</dbReference>
<sequence length="446" mass="46584">MRSVPVGHAARSLAAVGLVELALATRGRSVLDDLGEVVIDHAPLPLIELGVQLMGTTDKPLLRLQSLGALVAAGTAVGHLAPAGESSDRRRTAVQAGVGLGALVAARAVLARQQPQARADLAGAPVTDPDDGADGWASTPLVTPVEDFYVTDVTMRAPVIDADGWRLEVEAADGTRAVVDAARLAGLPRQERQALLACVHNRPGWDRLGQQSWTGLPVPELLAALGLPVPDAADDSLDLVMEGADGLVMTLPWPDVVARRSWLVTAMGGRPLTAAHGHPARVLTAGLPGQYGGPKWVTGLRLRPTGSVTATWVARGWPRGPVLVPMMARIDSLGTVGMPPRLPRRPVPVQARGEVSGVAWAPAHGGVAGVDLRVDDGPWQPAELAADLGADSWRRWRAPLDLAPGTHELAVRCRAGDGTVQAGTGRPPYPSGADGFHRVRVKVARA</sequence>
<dbReference type="SUPFAM" id="SSF81296">
    <property type="entry name" value="E set domains"/>
    <property type="match status" value="1"/>
</dbReference>
<feature type="region of interest" description="Disordered" evidence="1">
    <location>
        <begin position="118"/>
        <end position="138"/>
    </location>
</feature>
<evidence type="ECO:0000259" key="2">
    <source>
        <dbReference type="Pfam" id="PF00174"/>
    </source>
</evidence>
<dbReference type="Gene3D" id="3.90.420.10">
    <property type="entry name" value="Oxidoreductase, molybdopterin-binding domain"/>
    <property type="match status" value="1"/>
</dbReference>
<dbReference type="GO" id="GO:0020037">
    <property type="term" value="F:heme binding"/>
    <property type="evidence" value="ECO:0007669"/>
    <property type="project" value="TreeGrafter"/>
</dbReference>
<dbReference type="Pfam" id="PF00174">
    <property type="entry name" value="Oxidored_molyb"/>
    <property type="match status" value="1"/>
</dbReference>
<evidence type="ECO:0000256" key="1">
    <source>
        <dbReference type="SAM" id="MobiDB-lite"/>
    </source>
</evidence>
<evidence type="ECO:0000313" key="4">
    <source>
        <dbReference type="Proteomes" id="UP000537326"/>
    </source>
</evidence>
<dbReference type="SUPFAM" id="SSF56524">
    <property type="entry name" value="Oxidoreductase molybdopterin-binding domain"/>
    <property type="match status" value="1"/>
</dbReference>
<dbReference type="GO" id="GO:0043546">
    <property type="term" value="F:molybdopterin cofactor binding"/>
    <property type="evidence" value="ECO:0007669"/>
    <property type="project" value="TreeGrafter"/>
</dbReference>
<proteinExistence type="predicted"/>
<feature type="domain" description="Oxidoreductase molybdopterin-binding" evidence="2">
    <location>
        <begin position="156"/>
        <end position="304"/>
    </location>
</feature>
<dbReference type="RefSeq" id="WP_179529691.1">
    <property type="nucleotide sequence ID" value="NZ_BAAAPP010000002.1"/>
</dbReference>